<comment type="caution">
    <text evidence="2">The sequence shown here is derived from an EMBL/GenBank/DDBJ whole genome shotgun (WGS) entry which is preliminary data.</text>
</comment>
<sequence>MKRFIIIMVLLITSQTISAQRMLPKQKGIEINSGKLFTGNLDHYFINGGLIVHSKKGNYMLYALEYSRDDIPYQTSEIPVESITSEAAYSFNFIANRGKSLMVNFTLSAVAGYEIINRGDHLLYDGSLLTNDSSLIYGAGGKLSIESYLSDRFTIIVSGRTKVLWNTSRNQIRPSVGIGLRINL</sequence>
<dbReference type="Pfam" id="PF10626">
    <property type="entry name" value="TraO"/>
    <property type="match status" value="1"/>
</dbReference>
<organism evidence="2 3">
    <name type="scientific">Chryseobacterium caseinilyticum</name>
    <dbReference type="NCBI Taxonomy" id="2771428"/>
    <lineage>
        <taxon>Bacteria</taxon>
        <taxon>Pseudomonadati</taxon>
        <taxon>Bacteroidota</taxon>
        <taxon>Flavobacteriia</taxon>
        <taxon>Flavobacteriales</taxon>
        <taxon>Weeksellaceae</taxon>
        <taxon>Chryseobacterium group</taxon>
        <taxon>Chryseobacterium</taxon>
    </lineage>
</organism>
<evidence type="ECO:0000313" key="3">
    <source>
        <dbReference type="Proteomes" id="UP000637299"/>
    </source>
</evidence>
<gene>
    <name evidence="2" type="ORF">IC610_19415</name>
</gene>
<dbReference type="EMBL" id="JACYFS010000012">
    <property type="protein sequence ID" value="MBD8084582.1"/>
    <property type="molecule type" value="Genomic_DNA"/>
</dbReference>
<dbReference type="InterPro" id="IPR018899">
    <property type="entry name" value="Conjug_transposon_Tra0"/>
</dbReference>
<name>A0ABR8ZH94_9FLAO</name>
<keyword evidence="1" id="KW-0732">Signal</keyword>
<feature type="signal peptide" evidence="1">
    <location>
        <begin position="1"/>
        <end position="19"/>
    </location>
</feature>
<evidence type="ECO:0000256" key="1">
    <source>
        <dbReference type="SAM" id="SignalP"/>
    </source>
</evidence>
<feature type="chain" id="PRO_5045834137" evidence="1">
    <location>
        <begin position="20"/>
        <end position="184"/>
    </location>
</feature>
<accession>A0ABR8ZH94</accession>
<evidence type="ECO:0000313" key="2">
    <source>
        <dbReference type="EMBL" id="MBD8084582.1"/>
    </source>
</evidence>
<keyword evidence="3" id="KW-1185">Reference proteome</keyword>
<dbReference type="Proteomes" id="UP000637299">
    <property type="component" value="Unassembled WGS sequence"/>
</dbReference>
<proteinExistence type="predicted"/>
<protein>
    <submittedName>
        <fullName evidence="2">Conjugal transfer protein TraO</fullName>
    </submittedName>
</protein>
<reference evidence="2 3" key="1">
    <citation type="submission" date="2020-09" db="EMBL/GenBank/DDBJ databases">
        <title>Genome seq and assembly of Chryseobacterium sp.</title>
        <authorList>
            <person name="Chhetri G."/>
        </authorList>
    </citation>
    <scope>NUCLEOTIDE SEQUENCE [LARGE SCALE GENOMIC DNA]</scope>
    <source>
        <strain evidence="2 3">GCR10</strain>
    </source>
</reference>
<dbReference type="RefSeq" id="WP_191738463.1">
    <property type="nucleotide sequence ID" value="NZ_JACYFS010000012.1"/>
</dbReference>